<organism evidence="1">
    <name type="scientific">uncultured marine group II/III euryarchaeote KM3_77_B08</name>
    <dbReference type="NCBI Taxonomy" id="1456508"/>
    <lineage>
        <taxon>Archaea</taxon>
        <taxon>Methanobacteriati</taxon>
        <taxon>Methanobacteriota</taxon>
        <taxon>environmental samples</taxon>
    </lineage>
</organism>
<dbReference type="SUPFAM" id="SSF53335">
    <property type="entry name" value="S-adenosyl-L-methionine-dependent methyltransferases"/>
    <property type="match status" value="1"/>
</dbReference>
<dbReference type="Pfam" id="PF01209">
    <property type="entry name" value="Ubie_methyltran"/>
    <property type="match status" value="1"/>
</dbReference>
<name>A0A075HLP3_9EURY</name>
<evidence type="ECO:0000313" key="1">
    <source>
        <dbReference type="EMBL" id="AIF17306.1"/>
    </source>
</evidence>
<dbReference type="EC" id="2.1.1.163" evidence="1"/>
<dbReference type="CDD" id="cd02440">
    <property type="entry name" value="AdoMet_MTases"/>
    <property type="match status" value="1"/>
</dbReference>
<proteinExistence type="predicted"/>
<dbReference type="AlphaFoldDB" id="A0A075HLP3"/>
<gene>
    <name evidence="1" type="primary">ubiE</name>
</gene>
<reference evidence="1" key="1">
    <citation type="journal article" date="2014" name="Genome Biol. Evol.">
        <title>Pangenome evidence for extensive interdomain horizontal transfer affecting lineage core and shell genes in uncultured planktonic thaumarchaeota and euryarchaeota.</title>
        <authorList>
            <person name="Deschamps P."/>
            <person name="Zivanovic Y."/>
            <person name="Moreira D."/>
            <person name="Rodriguez-Valera F."/>
            <person name="Lopez-Garcia P."/>
        </authorList>
    </citation>
    <scope>NUCLEOTIDE SEQUENCE</scope>
</reference>
<dbReference type="GO" id="GO:0032259">
    <property type="term" value="P:methylation"/>
    <property type="evidence" value="ECO:0007669"/>
    <property type="project" value="UniProtKB-KW"/>
</dbReference>
<dbReference type="GO" id="GO:0043770">
    <property type="term" value="F:demethylmenaquinone methyltransferase activity"/>
    <property type="evidence" value="ECO:0007669"/>
    <property type="project" value="UniProtKB-EC"/>
</dbReference>
<keyword evidence="1" id="KW-0808">Transferase</keyword>
<keyword evidence="1" id="KW-0489">Methyltransferase</keyword>
<dbReference type="Gene3D" id="3.40.50.150">
    <property type="entry name" value="Vaccinia Virus protein VP39"/>
    <property type="match status" value="1"/>
</dbReference>
<dbReference type="EMBL" id="KF901078">
    <property type="protein sequence ID" value="AIF17306.1"/>
    <property type="molecule type" value="Genomic_DNA"/>
</dbReference>
<dbReference type="InterPro" id="IPR029063">
    <property type="entry name" value="SAM-dependent_MTases_sf"/>
</dbReference>
<accession>A0A075HLP3</accession>
<dbReference type="PANTHER" id="PTHR43591">
    <property type="entry name" value="METHYLTRANSFERASE"/>
    <property type="match status" value="1"/>
</dbReference>
<protein>
    <submittedName>
        <fullName evidence="1">Methyltransferase type 11 (UbiE)</fullName>
        <ecNumber evidence="1">2.1.1.163</ecNumber>
    </submittedName>
</protein>
<sequence length="242" mass="27338">MGGGVCMDAERIGAEEWNELQRNLEMSIPAYDRINRFATLGQVSKWRRMVQDRLPAEGRILEVGCGPGSFAEEVVGRDLVCLDPIPEMLRSAESRVNPKRAARGDSAVEFVEATAEDLPFDDNSFDAVCSLFSFRDWYDKRAGLSEVLRVLTPGGIIVIVDPAKINRLHGVLGWLWMRIWVGTYARLVYSKSDHPWRWLTRTYSSFGTTRDYVRMLEEVGFTDVRAKVVFPGMATIWQGASP</sequence>